<evidence type="ECO:0000259" key="1">
    <source>
        <dbReference type="Pfam" id="PF25019"/>
    </source>
</evidence>
<dbReference type="Pfam" id="PF25019">
    <property type="entry name" value="LRR_R13L1-DRL21"/>
    <property type="match status" value="1"/>
</dbReference>
<dbReference type="Gramene" id="NC2G0190320.1">
    <property type="protein sequence ID" value="NC2G0190320.1:cds"/>
    <property type="gene ID" value="NC2G0190320"/>
</dbReference>
<dbReference type="EMBL" id="LR721780">
    <property type="protein sequence ID" value="VVW04091.1"/>
    <property type="molecule type" value="Genomic_DNA"/>
</dbReference>
<accession>A0A5K1AQ07</accession>
<dbReference type="PANTHER" id="PTHR47186">
    <property type="entry name" value="LEUCINE-RICH REPEAT-CONTAINING PROTEIN 57"/>
    <property type="match status" value="1"/>
</dbReference>
<proteinExistence type="predicted"/>
<name>A0A5K1AQ07_9MAGN</name>
<sequence>MVLYLSGGNFTELPNSIGDLILLKHLNLTNTKIKELPASIGKLWNLLSLFLSGSEIKELPKEIGQLCNLRHLRFENTDQLEFVAEGLGKLTCLCTLSRFIICHRNKANVGCNVKELKNLINLKGELTIENMERITLINDASEALLQEKKDIESLDLSFGNIIIGEETSEEEEKIVEDQEHLLQQLQLPPNLRSLSLTRYYGKKLPIHWLDGCVHLETIKFQSCSWIEKLPSFSKLKRLHLYDCHHLKTLAASPCLDELVTDGCASFTQLPFRPKLESVELCNLDNWEGFEKGAEKYCIKTLEISNCLKVKRLPHLPNLQRLEINLCDELSALLEKEEEAEFELNMPALTELVIRGCHALVELPNMPILKSLTIEDSHKLKQLTFMGKLGKSKVHDCENWEGWSLKRKENEDIAIFMYKLYISYCSKLRTLPSFPALIHMKICDCEELHALWREDDQPIGLEVLCMCNCLNVSFQVDWLLPLTKIRDMITDWSFYGLHLTTSNIKALQRLKVLGLLGMPCRSLLPEWLWHHSVLESLVLDGATRSSWHGPWEKLKQLGFLIIGQCQDDTSLDGLFKHSLHSSDQATEEQSCPFEGTHFSVPPKLTWLSFIGCSKLKLLPDGVQHLVHLKFLTLENLPEYGFIATIPD</sequence>
<reference evidence="2" key="1">
    <citation type="submission" date="2019-09" db="EMBL/GenBank/DDBJ databases">
        <authorList>
            <person name="Zhang L."/>
        </authorList>
    </citation>
    <scope>NUCLEOTIDE SEQUENCE</scope>
</reference>
<gene>
    <name evidence="2" type="ORF">NYM_LOCUS13495</name>
</gene>
<evidence type="ECO:0000313" key="2">
    <source>
        <dbReference type="EMBL" id="VVW04091.1"/>
    </source>
</evidence>
<dbReference type="PANTHER" id="PTHR47186:SF49">
    <property type="entry name" value="NB-ARC DOMAIN-CONTAINING PROTEIN"/>
    <property type="match status" value="1"/>
</dbReference>
<protein>
    <recommendedName>
        <fullName evidence="1">R13L1/DRL21-like LRR repeat region domain-containing protein</fullName>
    </recommendedName>
</protein>
<dbReference type="SUPFAM" id="SSF52058">
    <property type="entry name" value="L domain-like"/>
    <property type="match status" value="2"/>
</dbReference>
<dbReference type="OMA" id="ICDCEEL"/>
<dbReference type="InterPro" id="IPR056789">
    <property type="entry name" value="LRR_R13L1-DRL21"/>
</dbReference>
<dbReference type="AlphaFoldDB" id="A0A5K1AQ07"/>
<dbReference type="Gene3D" id="3.80.10.10">
    <property type="entry name" value="Ribonuclease Inhibitor"/>
    <property type="match status" value="3"/>
</dbReference>
<dbReference type="InterPro" id="IPR032675">
    <property type="entry name" value="LRR_dom_sf"/>
</dbReference>
<organism evidence="2">
    <name type="scientific">Nymphaea colorata</name>
    <name type="common">pocket water lily</name>
    <dbReference type="NCBI Taxonomy" id="210225"/>
    <lineage>
        <taxon>Eukaryota</taxon>
        <taxon>Viridiplantae</taxon>
        <taxon>Streptophyta</taxon>
        <taxon>Embryophyta</taxon>
        <taxon>Tracheophyta</taxon>
        <taxon>Spermatophyta</taxon>
        <taxon>Magnoliopsida</taxon>
        <taxon>Nymphaeales</taxon>
        <taxon>Nymphaeaceae</taxon>
        <taxon>Nymphaea</taxon>
    </lineage>
</organism>
<feature type="domain" description="R13L1/DRL21-like LRR repeat region" evidence="1">
    <location>
        <begin position="114"/>
        <end position="239"/>
    </location>
</feature>
<dbReference type="OrthoDB" id="37484at2759"/>